<dbReference type="EMBL" id="RDQH01000332">
    <property type="protein sequence ID" value="RXH96899.1"/>
    <property type="molecule type" value="Genomic_DNA"/>
</dbReference>
<evidence type="ECO:0008006" key="4">
    <source>
        <dbReference type="Google" id="ProtNLM"/>
    </source>
</evidence>
<dbReference type="Proteomes" id="UP000290289">
    <property type="component" value="Chromosome 6"/>
</dbReference>
<evidence type="ECO:0000256" key="1">
    <source>
        <dbReference type="SAM" id="Phobius"/>
    </source>
</evidence>
<dbReference type="GO" id="GO:0005739">
    <property type="term" value="C:mitochondrion"/>
    <property type="evidence" value="ECO:0007669"/>
    <property type="project" value="GOC"/>
</dbReference>
<organism evidence="2 3">
    <name type="scientific">Malus domestica</name>
    <name type="common">Apple</name>
    <name type="synonym">Pyrus malus</name>
    <dbReference type="NCBI Taxonomy" id="3750"/>
    <lineage>
        <taxon>Eukaryota</taxon>
        <taxon>Viridiplantae</taxon>
        <taxon>Streptophyta</taxon>
        <taxon>Embryophyta</taxon>
        <taxon>Tracheophyta</taxon>
        <taxon>Spermatophyta</taxon>
        <taxon>Magnoliopsida</taxon>
        <taxon>eudicotyledons</taxon>
        <taxon>Gunneridae</taxon>
        <taxon>Pentapetalae</taxon>
        <taxon>rosids</taxon>
        <taxon>fabids</taxon>
        <taxon>Rosales</taxon>
        <taxon>Rosaceae</taxon>
        <taxon>Amygdaloideae</taxon>
        <taxon>Maleae</taxon>
        <taxon>Malus</taxon>
    </lineage>
</organism>
<dbReference type="GO" id="GO:0070125">
    <property type="term" value="P:mitochondrial translational elongation"/>
    <property type="evidence" value="ECO:0007669"/>
    <property type="project" value="TreeGrafter"/>
</dbReference>
<dbReference type="STRING" id="3750.A0A498JLS5"/>
<dbReference type="InterPro" id="IPR036402">
    <property type="entry name" value="EF-Ts_dimer_sf"/>
</dbReference>
<keyword evidence="1" id="KW-0472">Membrane</keyword>
<comment type="caution">
    <text evidence="2">The sequence shown here is derived from an EMBL/GenBank/DDBJ whole genome shotgun (WGS) entry which is preliminary data.</text>
</comment>
<dbReference type="GO" id="GO:0003746">
    <property type="term" value="F:translation elongation factor activity"/>
    <property type="evidence" value="ECO:0007669"/>
    <property type="project" value="InterPro"/>
</dbReference>
<protein>
    <recommendedName>
        <fullName evidence="4">EF-TsMt</fullName>
    </recommendedName>
</protein>
<dbReference type="SUPFAM" id="SSF54713">
    <property type="entry name" value="Elongation factor Ts (EF-Ts), dimerisation domain"/>
    <property type="match status" value="1"/>
</dbReference>
<gene>
    <name evidence="2" type="ORF">DVH24_009741</name>
</gene>
<evidence type="ECO:0000313" key="2">
    <source>
        <dbReference type="EMBL" id="RXH96899.1"/>
    </source>
</evidence>
<keyword evidence="1" id="KW-0812">Transmembrane</keyword>
<keyword evidence="3" id="KW-1185">Reference proteome</keyword>
<dbReference type="PANTHER" id="PTHR11741">
    <property type="entry name" value="ELONGATION FACTOR TS"/>
    <property type="match status" value="1"/>
</dbReference>
<dbReference type="PANTHER" id="PTHR11741:SF0">
    <property type="entry name" value="ELONGATION FACTOR TS, MITOCHONDRIAL"/>
    <property type="match status" value="1"/>
</dbReference>
<accession>A0A498JLS5</accession>
<dbReference type="Gene3D" id="3.30.479.20">
    <property type="entry name" value="Elongation factor Ts, dimerisation domain"/>
    <property type="match status" value="1"/>
</dbReference>
<evidence type="ECO:0000313" key="3">
    <source>
        <dbReference type="Proteomes" id="UP000290289"/>
    </source>
</evidence>
<proteinExistence type="predicted"/>
<feature type="transmembrane region" description="Helical" evidence="1">
    <location>
        <begin position="230"/>
        <end position="252"/>
    </location>
</feature>
<dbReference type="AlphaFoldDB" id="A0A498JLS5"/>
<name>A0A498JLS5_MALDO</name>
<sequence>MKERSREMGLSPPTAEEIFRYYSAPRTNVVHSLTSVMQLRPSRFTIVTPSLPSRPPRPHHRRRKHYHTIILQKLRRSSFIDLVHPLCYLFESLTNGFMLSVNRERKYNHTCVVALQIGALSMNGSRQRIICKTNPKPFFPSSRSCQRLGIQLLCPSPSDVAPLAAVQKELRRRGKVLASKKSSQMAAEGFLALAQNENKTAIIELNCKTDFVARYLSILGKFITDTVNRYILNSYFITWLLDSTATVHWLLLRDNKGMQRS</sequence>
<dbReference type="InterPro" id="IPR001816">
    <property type="entry name" value="Transl_elong_EFTs/EF1B"/>
</dbReference>
<reference evidence="2 3" key="1">
    <citation type="submission" date="2018-10" db="EMBL/GenBank/DDBJ databases">
        <title>A high-quality apple genome assembly.</title>
        <authorList>
            <person name="Hu J."/>
        </authorList>
    </citation>
    <scope>NUCLEOTIDE SEQUENCE [LARGE SCALE GENOMIC DNA]</scope>
    <source>
        <strain evidence="3">cv. HFTH1</strain>
        <tissue evidence="2">Young leaf</tissue>
    </source>
</reference>
<keyword evidence="1" id="KW-1133">Transmembrane helix</keyword>